<evidence type="ECO:0000313" key="1">
    <source>
        <dbReference type="EnsemblMetazoa" id="Aqu2.1.00642_001"/>
    </source>
</evidence>
<accession>A0A1X7SEZ2</accession>
<dbReference type="EnsemblMetazoa" id="Aqu2.1.00642_001">
    <property type="protein sequence ID" value="Aqu2.1.00642_001"/>
    <property type="gene ID" value="Aqu2.1.00642"/>
</dbReference>
<protein>
    <recommendedName>
        <fullName evidence="2">HIRAN domain-containing protein</fullName>
    </recommendedName>
</protein>
<name>A0A1X7SEZ2_AMPQE</name>
<reference evidence="1" key="1">
    <citation type="submission" date="2017-05" db="UniProtKB">
        <authorList>
            <consortium name="EnsemblMetazoa"/>
        </authorList>
    </citation>
    <scope>IDENTIFICATION</scope>
</reference>
<dbReference type="AlphaFoldDB" id="A0A1X7SEZ2"/>
<evidence type="ECO:0008006" key="2">
    <source>
        <dbReference type="Google" id="ProtNLM"/>
    </source>
</evidence>
<organism evidence="1">
    <name type="scientific">Amphimedon queenslandica</name>
    <name type="common">Sponge</name>
    <dbReference type="NCBI Taxonomy" id="400682"/>
    <lineage>
        <taxon>Eukaryota</taxon>
        <taxon>Metazoa</taxon>
        <taxon>Porifera</taxon>
        <taxon>Demospongiae</taxon>
        <taxon>Heteroscleromorpha</taxon>
        <taxon>Haplosclerida</taxon>
        <taxon>Niphatidae</taxon>
        <taxon>Amphimedon</taxon>
    </lineage>
</organism>
<dbReference type="Gene3D" id="3.30.70.2330">
    <property type="match status" value="1"/>
</dbReference>
<dbReference type="InParanoid" id="A0A1X7SEZ2"/>
<sequence length="111" mass="12484">MAGLLAFTVNSVVRGHHIYKSIWTPFLGEEFVLEAEDGNEHDQHAVAVMKDATVVGHMPRYLLPVSWFFIKRVGSITCKITGPRKHGVGLEVPCDYTYKGSRRKLKKVLDS</sequence>
<proteinExistence type="predicted"/>